<feature type="transmembrane region" description="Helical" evidence="6">
    <location>
        <begin position="112"/>
        <end position="133"/>
    </location>
</feature>
<dbReference type="Proteomes" id="UP000295509">
    <property type="component" value="Unassembled WGS sequence"/>
</dbReference>
<evidence type="ECO:0000313" key="8">
    <source>
        <dbReference type="Proteomes" id="UP000295509"/>
    </source>
</evidence>
<dbReference type="AlphaFoldDB" id="A0A4R8L8P7"/>
<dbReference type="GO" id="GO:0015171">
    <property type="term" value="F:amino acid transmembrane transporter activity"/>
    <property type="evidence" value="ECO:0007669"/>
    <property type="project" value="TreeGrafter"/>
</dbReference>
<dbReference type="PANTHER" id="PTHR30086:SF20">
    <property type="entry name" value="ARGININE EXPORTER PROTEIN ARGO-RELATED"/>
    <property type="match status" value="1"/>
</dbReference>
<protein>
    <submittedName>
        <fullName evidence="7">Threonine/homoserine/homoserine lactone efflux protein</fullName>
    </submittedName>
</protein>
<evidence type="ECO:0000256" key="3">
    <source>
        <dbReference type="ARBA" id="ARBA00022692"/>
    </source>
</evidence>
<evidence type="ECO:0000256" key="2">
    <source>
        <dbReference type="ARBA" id="ARBA00022475"/>
    </source>
</evidence>
<feature type="transmembrane region" description="Helical" evidence="6">
    <location>
        <begin position="52"/>
        <end position="85"/>
    </location>
</feature>
<comment type="caution">
    <text evidence="7">The sequence shown here is derived from an EMBL/GenBank/DDBJ whole genome shotgun (WGS) entry which is preliminary data.</text>
</comment>
<evidence type="ECO:0000256" key="1">
    <source>
        <dbReference type="ARBA" id="ARBA00004651"/>
    </source>
</evidence>
<dbReference type="EMBL" id="SORE01000032">
    <property type="protein sequence ID" value="TDY38290.1"/>
    <property type="molecule type" value="Genomic_DNA"/>
</dbReference>
<dbReference type="GO" id="GO:0005886">
    <property type="term" value="C:plasma membrane"/>
    <property type="evidence" value="ECO:0007669"/>
    <property type="project" value="UniProtKB-SubCell"/>
</dbReference>
<organism evidence="7 8">
    <name type="scientific">Paraburkholderia rhizosphaerae</name>
    <dbReference type="NCBI Taxonomy" id="480658"/>
    <lineage>
        <taxon>Bacteria</taxon>
        <taxon>Pseudomonadati</taxon>
        <taxon>Pseudomonadota</taxon>
        <taxon>Betaproteobacteria</taxon>
        <taxon>Burkholderiales</taxon>
        <taxon>Burkholderiaceae</taxon>
        <taxon>Paraburkholderia</taxon>
    </lineage>
</organism>
<evidence type="ECO:0000256" key="6">
    <source>
        <dbReference type="SAM" id="Phobius"/>
    </source>
</evidence>
<evidence type="ECO:0000256" key="5">
    <source>
        <dbReference type="ARBA" id="ARBA00023136"/>
    </source>
</evidence>
<feature type="transmembrane region" description="Helical" evidence="6">
    <location>
        <begin position="145"/>
        <end position="170"/>
    </location>
</feature>
<dbReference type="InterPro" id="IPR001123">
    <property type="entry name" value="LeuE-type"/>
</dbReference>
<proteinExistence type="predicted"/>
<dbReference type="PANTHER" id="PTHR30086">
    <property type="entry name" value="ARGININE EXPORTER PROTEIN ARGO"/>
    <property type="match status" value="1"/>
</dbReference>
<reference evidence="7 8" key="1">
    <citation type="submission" date="2019-03" db="EMBL/GenBank/DDBJ databases">
        <title>Genomic Encyclopedia of Type Strains, Phase III (KMG-III): the genomes of soil and plant-associated and newly described type strains.</title>
        <authorList>
            <person name="Whitman W."/>
        </authorList>
    </citation>
    <scope>NUCLEOTIDE SEQUENCE [LARGE SCALE GENOMIC DNA]</scope>
    <source>
        <strain evidence="7 8">LMG 29544</strain>
    </source>
</reference>
<keyword evidence="3 6" id="KW-0812">Transmembrane</keyword>
<evidence type="ECO:0000313" key="7">
    <source>
        <dbReference type="EMBL" id="TDY38290.1"/>
    </source>
</evidence>
<dbReference type="Pfam" id="PF01810">
    <property type="entry name" value="LysE"/>
    <property type="match status" value="1"/>
</dbReference>
<dbReference type="OrthoDB" id="9804822at2"/>
<keyword evidence="5 6" id="KW-0472">Membrane</keyword>
<gene>
    <name evidence="7" type="ORF">BX592_13227</name>
</gene>
<name>A0A4R8L8P7_9BURK</name>
<comment type="subcellular location">
    <subcellularLocation>
        <location evidence="1">Cell membrane</location>
        <topology evidence="1">Multi-pass membrane protein</topology>
    </subcellularLocation>
</comment>
<dbReference type="RefSeq" id="WP_134196839.1">
    <property type="nucleotide sequence ID" value="NZ_JBHLUW010000047.1"/>
</dbReference>
<evidence type="ECO:0000256" key="4">
    <source>
        <dbReference type="ARBA" id="ARBA00022989"/>
    </source>
</evidence>
<accession>A0A4R8L8P7</accession>
<keyword evidence="2" id="KW-1003">Cell membrane</keyword>
<keyword evidence="4 6" id="KW-1133">Transmembrane helix</keyword>
<keyword evidence="8" id="KW-1185">Reference proteome</keyword>
<sequence length="203" mass="21333">MALSGLLVFALALVVAAGSPGPSIAALIARVMTNGLRDVLPFLAAMWVGEALWLGFAVAGLVALAHTFAAVFIALKFAGVAYLIYLAGKMWRAPADVHAGTLPAHRSPWRMFAAGLAVTLGNPKIMVFYLALLPTLIDLSRVGTLAWLELTLTMLLVLATVDLGWALVAARARKLLTSRRAVRIANRTSATMMAGAAAAIATR</sequence>